<protein>
    <recommendedName>
        <fullName evidence="4">Adhesin domain-containing protein</fullName>
    </recommendedName>
</protein>
<comment type="caution">
    <text evidence="2">The sequence shown here is derived from an EMBL/GenBank/DDBJ whole genome shotgun (WGS) entry which is preliminary data.</text>
</comment>
<dbReference type="AlphaFoldDB" id="A0A9P5SEU9"/>
<keyword evidence="1" id="KW-0472">Membrane</keyword>
<evidence type="ECO:0000313" key="2">
    <source>
        <dbReference type="EMBL" id="KAF9327450.1"/>
    </source>
</evidence>
<accession>A0A9P5SEU9</accession>
<reference evidence="2" key="1">
    <citation type="journal article" date="2020" name="Fungal Divers.">
        <title>Resolving the Mortierellaceae phylogeny through synthesis of multi-gene phylogenetics and phylogenomics.</title>
        <authorList>
            <person name="Vandepol N."/>
            <person name="Liber J."/>
            <person name="Desiro A."/>
            <person name="Na H."/>
            <person name="Kennedy M."/>
            <person name="Barry K."/>
            <person name="Grigoriev I.V."/>
            <person name="Miller A.N."/>
            <person name="O'Donnell K."/>
            <person name="Stajich J.E."/>
            <person name="Bonito G."/>
        </authorList>
    </citation>
    <scope>NUCLEOTIDE SEQUENCE</scope>
    <source>
        <strain evidence="2">NVP1</strain>
    </source>
</reference>
<evidence type="ECO:0000313" key="3">
    <source>
        <dbReference type="Proteomes" id="UP000696485"/>
    </source>
</evidence>
<evidence type="ECO:0000256" key="1">
    <source>
        <dbReference type="SAM" id="Phobius"/>
    </source>
</evidence>
<keyword evidence="1" id="KW-1133">Transmembrane helix</keyword>
<gene>
    <name evidence="2" type="ORF">BG006_009249</name>
</gene>
<feature type="transmembrane region" description="Helical" evidence="1">
    <location>
        <begin position="34"/>
        <end position="53"/>
    </location>
</feature>
<keyword evidence="1" id="KW-0812">Transmembrane</keyword>
<organism evidence="2 3">
    <name type="scientific">Podila minutissima</name>
    <dbReference type="NCBI Taxonomy" id="64525"/>
    <lineage>
        <taxon>Eukaryota</taxon>
        <taxon>Fungi</taxon>
        <taxon>Fungi incertae sedis</taxon>
        <taxon>Mucoromycota</taxon>
        <taxon>Mortierellomycotina</taxon>
        <taxon>Mortierellomycetes</taxon>
        <taxon>Mortierellales</taxon>
        <taxon>Mortierellaceae</taxon>
        <taxon>Podila</taxon>
    </lineage>
</organism>
<keyword evidence="3" id="KW-1185">Reference proteome</keyword>
<dbReference type="EMBL" id="JAAAUY010000664">
    <property type="protein sequence ID" value="KAF9327450.1"/>
    <property type="molecule type" value="Genomic_DNA"/>
</dbReference>
<dbReference type="Proteomes" id="UP000696485">
    <property type="component" value="Unassembled WGS sequence"/>
</dbReference>
<proteinExistence type="predicted"/>
<name>A0A9P5SEU9_9FUNG</name>
<sequence length="380" mass="42375">MDHHVSVSVHDRDEGVPLLGTSHHGSTKHSKGGFHGRTIICLIALFVSGILLGQRFKSTPKNMDPKAPPSPPVCNLDHAESDTFSYSLDTADNFQILDITFDEGIVGDIVVNVNHDPSVRDIVITRTLRFNNPAMERAYKSSGYIFAPRSSLAFTSYFLLDYTRRERQSILYEKHQCVGVDLVITVPKRYPFERLDLKSNYKGNIEVQSNKVETLNVQAAHGDIYIRDTFAAVSALEAPAGAIDAQVTIDTRLRTFSGEDTRLLCYGAIPYWMELESVSEKNLTVIYNGDGAFSMSSTTRPRLSKYLENVVNITSEDEHTLEGYIGVTDSVFHGAVPRLTMTGHDTNLYLLVPRRQARSDRSSEIETHGIGKDKFSRIAV</sequence>
<evidence type="ECO:0008006" key="4">
    <source>
        <dbReference type="Google" id="ProtNLM"/>
    </source>
</evidence>